<dbReference type="EMBL" id="BPQB01000013">
    <property type="protein sequence ID" value="GJE89679.1"/>
    <property type="molecule type" value="Genomic_DNA"/>
</dbReference>
<evidence type="ECO:0000313" key="9">
    <source>
        <dbReference type="EMBL" id="GJE89679.1"/>
    </source>
</evidence>
<feature type="region of interest" description="Disordered" evidence="7">
    <location>
        <begin position="202"/>
        <end position="409"/>
    </location>
</feature>
<dbReference type="PANTHER" id="PTHR46078:SF2">
    <property type="entry name" value="FORK-HEAD DOMAIN-CONTAINING PROTEIN"/>
    <property type="match status" value="1"/>
</dbReference>
<dbReference type="Proteomes" id="UP000703269">
    <property type="component" value="Unassembled WGS sequence"/>
</dbReference>
<evidence type="ECO:0000256" key="4">
    <source>
        <dbReference type="ARBA" id="ARBA00023242"/>
    </source>
</evidence>
<dbReference type="Pfam" id="PF00250">
    <property type="entry name" value="Forkhead"/>
    <property type="match status" value="1"/>
</dbReference>
<keyword evidence="6" id="KW-0175">Coiled coil</keyword>
<dbReference type="SMART" id="SM00339">
    <property type="entry name" value="FH"/>
    <property type="match status" value="1"/>
</dbReference>
<feature type="compositionally biased region" description="Acidic residues" evidence="7">
    <location>
        <begin position="282"/>
        <end position="291"/>
    </location>
</feature>
<feature type="compositionally biased region" description="Low complexity" evidence="7">
    <location>
        <begin position="358"/>
        <end position="382"/>
    </location>
</feature>
<dbReference type="GO" id="GO:0005634">
    <property type="term" value="C:nucleus"/>
    <property type="evidence" value="ECO:0007669"/>
    <property type="project" value="UniProtKB-SubCell"/>
</dbReference>
<evidence type="ECO:0000256" key="7">
    <source>
        <dbReference type="SAM" id="MobiDB-lite"/>
    </source>
</evidence>
<comment type="subcellular location">
    <subcellularLocation>
        <location evidence="5">Nucleus</location>
    </subcellularLocation>
</comment>
<name>A0A9P3LCK6_9APHY</name>
<accession>A0A9P3LCK6</accession>
<protein>
    <submittedName>
        <fullName evidence="9">Forkhead box transcription factor</fullName>
    </submittedName>
</protein>
<keyword evidence="1" id="KW-0805">Transcription regulation</keyword>
<proteinExistence type="predicted"/>
<reference evidence="9 10" key="1">
    <citation type="submission" date="2021-08" db="EMBL/GenBank/DDBJ databases">
        <title>Draft Genome Sequence of Phanerochaete sordida strain YK-624.</title>
        <authorList>
            <person name="Mori T."/>
            <person name="Dohra H."/>
            <person name="Suzuki T."/>
            <person name="Kawagishi H."/>
            <person name="Hirai H."/>
        </authorList>
    </citation>
    <scope>NUCLEOTIDE SEQUENCE [LARGE SCALE GENOMIC DNA]</scope>
    <source>
        <strain evidence="9 10">YK-624</strain>
    </source>
</reference>
<keyword evidence="10" id="KW-1185">Reference proteome</keyword>
<dbReference type="OrthoDB" id="5954824at2759"/>
<dbReference type="InterPro" id="IPR001766">
    <property type="entry name" value="Fork_head_dom"/>
</dbReference>
<evidence type="ECO:0000256" key="6">
    <source>
        <dbReference type="SAM" id="Coils"/>
    </source>
</evidence>
<keyword evidence="3" id="KW-0804">Transcription</keyword>
<comment type="caution">
    <text evidence="9">The sequence shown here is derived from an EMBL/GenBank/DDBJ whole genome shotgun (WGS) entry which is preliminary data.</text>
</comment>
<feature type="compositionally biased region" description="Pro residues" evidence="7">
    <location>
        <begin position="206"/>
        <end position="230"/>
    </location>
</feature>
<dbReference type="InterPro" id="IPR036390">
    <property type="entry name" value="WH_DNA-bd_sf"/>
</dbReference>
<dbReference type="PROSITE" id="PS50039">
    <property type="entry name" value="FORK_HEAD_3"/>
    <property type="match status" value="1"/>
</dbReference>
<feature type="compositionally biased region" description="Low complexity" evidence="7">
    <location>
        <begin position="238"/>
        <end position="247"/>
    </location>
</feature>
<dbReference type="InterPro" id="IPR036388">
    <property type="entry name" value="WH-like_DNA-bd_sf"/>
</dbReference>
<sequence>MASLNSLLNPESSQERDMRLQQHAQQQSSSSPSPPPPNTMAYERAAAESNYYAQTDIVMRPHEPHPDCPDTLACLPDTNGRPQHTLPVILRCAILGSPKKRLTIREIYAAMEKKYPYYKTAGPAWKQSVRHHLSLNRLFERQQRPATDPGFGSYWTVNLDAPPGTKRPRKRGRTQKEIIIQTNPGPMIERPYIPMMPIRMEHHQPAPAPTPLMPSPPPQRVVPPPLPPPPRRQDSSHSAHSAHGAHPAHPPPPPQVASSSSTRLRPVDAHSFQTSAVRSSPYDDDDDDEMDWGPGGPQTISDEDYSEDEPMVHASAYSHYQAPLSAASSSSASTSYHHSAAHSPVGHSHSSHSHASHSGHTMHPSHTPYSSHSSHPNHTPAHAPHPPARPGLQGAFSSSYDTPHIAPPQDPAVARLRQEIDAMKRHSSDQEALTIRLSNSLTRAETDAARAKQALKMAESRLEDESRRRVEAERAADEEARLRRMAEERLRSYQTRYGLAAL</sequence>
<dbReference type="GO" id="GO:0000978">
    <property type="term" value="F:RNA polymerase II cis-regulatory region sequence-specific DNA binding"/>
    <property type="evidence" value="ECO:0007669"/>
    <property type="project" value="TreeGrafter"/>
</dbReference>
<feature type="compositionally biased region" description="Polar residues" evidence="7">
    <location>
        <begin position="1"/>
        <end position="12"/>
    </location>
</feature>
<evidence type="ECO:0000256" key="2">
    <source>
        <dbReference type="ARBA" id="ARBA00023125"/>
    </source>
</evidence>
<dbReference type="InterPro" id="IPR045912">
    <property type="entry name" value="FOXJ2/3-like"/>
</dbReference>
<dbReference type="PANTHER" id="PTHR46078">
    <property type="entry name" value="FORKHEAD BOX PROTEIN J2 FAMILY MEMBER"/>
    <property type="match status" value="1"/>
</dbReference>
<evidence type="ECO:0000313" key="10">
    <source>
        <dbReference type="Proteomes" id="UP000703269"/>
    </source>
</evidence>
<feature type="region of interest" description="Disordered" evidence="7">
    <location>
        <begin position="157"/>
        <end position="178"/>
    </location>
</feature>
<dbReference type="AlphaFoldDB" id="A0A9P3LCK6"/>
<dbReference type="GO" id="GO:0000981">
    <property type="term" value="F:DNA-binding transcription factor activity, RNA polymerase II-specific"/>
    <property type="evidence" value="ECO:0007669"/>
    <property type="project" value="TreeGrafter"/>
</dbReference>
<keyword evidence="4 5" id="KW-0539">Nucleus</keyword>
<gene>
    <name evidence="9" type="ORF">PsYK624_057850</name>
</gene>
<dbReference type="CDD" id="cd00059">
    <property type="entry name" value="FH_FOX"/>
    <property type="match status" value="1"/>
</dbReference>
<keyword evidence="2 5" id="KW-0238">DNA-binding</keyword>
<feature type="compositionally biased region" description="Low complexity" evidence="7">
    <location>
        <begin position="325"/>
        <end position="348"/>
    </location>
</feature>
<evidence type="ECO:0000259" key="8">
    <source>
        <dbReference type="PROSITE" id="PS50039"/>
    </source>
</evidence>
<evidence type="ECO:0000256" key="5">
    <source>
        <dbReference type="PROSITE-ProRule" id="PRU00089"/>
    </source>
</evidence>
<feature type="DNA-binding region" description="Fork-head" evidence="5">
    <location>
        <begin position="81"/>
        <end position="171"/>
    </location>
</feature>
<dbReference type="PRINTS" id="PR00053">
    <property type="entry name" value="FORKHEAD"/>
</dbReference>
<dbReference type="SUPFAM" id="SSF46785">
    <property type="entry name" value="Winged helix' DNA-binding domain"/>
    <property type="match status" value="1"/>
</dbReference>
<feature type="compositionally biased region" description="Low complexity" evidence="7">
    <location>
        <begin position="21"/>
        <end position="31"/>
    </location>
</feature>
<feature type="domain" description="Fork-head" evidence="8">
    <location>
        <begin position="81"/>
        <end position="171"/>
    </location>
</feature>
<feature type="region of interest" description="Disordered" evidence="7">
    <location>
        <begin position="1"/>
        <end position="41"/>
    </location>
</feature>
<dbReference type="Gene3D" id="1.10.10.10">
    <property type="entry name" value="Winged helix-like DNA-binding domain superfamily/Winged helix DNA-binding domain"/>
    <property type="match status" value="1"/>
</dbReference>
<feature type="coiled-coil region" evidence="6">
    <location>
        <begin position="413"/>
        <end position="489"/>
    </location>
</feature>
<evidence type="ECO:0000256" key="1">
    <source>
        <dbReference type="ARBA" id="ARBA00023015"/>
    </source>
</evidence>
<evidence type="ECO:0000256" key="3">
    <source>
        <dbReference type="ARBA" id="ARBA00023163"/>
    </source>
</evidence>
<organism evidence="9 10">
    <name type="scientific">Phanerochaete sordida</name>
    <dbReference type="NCBI Taxonomy" id="48140"/>
    <lineage>
        <taxon>Eukaryota</taxon>
        <taxon>Fungi</taxon>
        <taxon>Dikarya</taxon>
        <taxon>Basidiomycota</taxon>
        <taxon>Agaricomycotina</taxon>
        <taxon>Agaricomycetes</taxon>
        <taxon>Polyporales</taxon>
        <taxon>Phanerochaetaceae</taxon>
        <taxon>Phanerochaete</taxon>
    </lineage>
</organism>